<evidence type="ECO:0000256" key="5">
    <source>
        <dbReference type="ARBA" id="ARBA00023170"/>
    </source>
</evidence>
<keyword evidence="2" id="KW-0677">Repeat</keyword>
<dbReference type="SMART" id="SM00208">
    <property type="entry name" value="TNFR"/>
    <property type="match status" value="2"/>
</dbReference>
<dbReference type="SUPFAM" id="SSF57586">
    <property type="entry name" value="TNF receptor-like"/>
    <property type="match status" value="1"/>
</dbReference>
<feature type="repeat" description="TNFR-Cys" evidence="7">
    <location>
        <begin position="117"/>
        <end position="160"/>
    </location>
</feature>
<reference evidence="11" key="1">
    <citation type="submission" date="2025-08" db="UniProtKB">
        <authorList>
            <consortium name="RefSeq"/>
        </authorList>
    </citation>
    <scope>IDENTIFICATION</scope>
</reference>
<keyword evidence="10" id="KW-1185">Reference proteome</keyword>
<dbReference type="PROSITE" id="PS50050">
    <property type="entry name" value="TNFR_NGFR_2"/>
    <property type="match status" value="1"/>
</dbReference>
<dbReference type="GeneID" id="106073007"/>
<organism evidence="10 11">
    <name type="scientific">Biomphalaria glabrata</name>
    <name type="common">Bloodfluke planorb</name>
    <name type="synonym">Freshwater snail</name>
    <dbReference type="NCBI Taxonomy" id="6526"/>
    <lineage>
        <taxon>Eukaryota</taxon>
        <taxon>Metazoa</taxon>
        <taxon>Spiralia</taxon>
        <taxon>Lophotrochozoa</taxon>
        <taxon>Mollusca</taxon>
        <taxon>Gastropoda</taxon>
        <taxon>Heterobranchia</taxon>
        <taxon>Euthyneura</taxon>
        <taxon>Panpulmonata</taxon>
        <taxon>Hygrophila</taxon>
        <taxon>Lymnaeoidea</taxon>
        <taxon>Planorbidae</taxon>
        <taxon>Biomphalaria</taxon>
    </lineage>
</organism>
<evidence type="ECO:0000256" key="4">
    <source>
        <dbReference type="ARBA" id="ARBA00023157"/>
    </source>
</evidence>
<evidence type="ECO:0000313" key="10">
    <source>
        <dbReference type="Proteomes" id="UP001165740"/>
    </source>
</evidence>
<dbReference type="PANTHER" id="PTHR46330:SF6">
    <property type="entry name" value="HEMATOPOIETIC DEATH RECEPTOR-RELATED"/>
    <property type="match status" value="1"/>
</dbReference>
<sequence length="232" mass="26127">MIRLPFVFSCWIFLFPSENRVTIRHFVIFKLIYSLLFWTVMAQNVYENMFEPCDLGYCGSGERLNSSTRECVPCEEGTFIDIRNHSCLDCKPCTHPETADFEISLSNCTTVSDTVIGCREGHYMRAGAVLGMSDSCEPCSGCQKGKVVVRKCGGENDTLCSVNATEFSQVDQTNTHTFSNVAIVGIVSSFTLSISVLTLIYCCYRKNRTERSNREIPKVTYKLMIGIHCTYI</sequence>
<evidence type="ECO:0000256" key="1">
    <source>
        <dbReference type="ARBA" id="ARBA00004370"/>
    </source>
</evidence>
<evidence type="ECO:0000256" key="7">
    <source>
        <dbReference type="PROSITE-ProRule" id="PRU00206"/>
    </source>
</evidence>
<keyword evidence="6" id="KW-0325">Glycoprotein</keyword>
<keyword evidence="8" id="KW-1133">Transmembrane helix</keyword>
<feature type="transmembrane region" description="Helical" evidence="8">
    <location>
        <begin position="181"/>
        <end position="204"/>
    </location>
</feature>
<evidence type="ECO:0000313" key="11">
    <source>
        <dbReference type="RefSeq" id="XP_055869403.1"/>
    </source>
</evidence>
<feature type="disulfide bond" evidence="7">
    <location>
        <begin position="139"/>
        <end position="152"/>
    </location>
</feature>
<keyword evidence="3 8" id="KW-0472">Membrane</keyword>
<proteinExistence type="predicted"/>
<evidence type="ECO:0000256" key="3">
    <source>
        <dbReference type="ARBA" id="ARBA00023136"/>
    </source>
</evidence>
<dbReference type="InterPro" id="IPR052491">
    <property type="entry name" value="TNFRSF10"/>
</dbReference>
<comment type="subcellular location">
    <subcellularLocation>
        <location evidence="1">Membrane</location>
    </subcellularLocation>
</comment>
<dbReference type="Gene3D" id="2.10.50.10">
    <property type="entry name" value="Tumor Necrosis Factor Receptor, subunit A, domain 2"/>
    <property type="match status" value="1"/>
</dbReference>
<evidence type="ECO:0000256" key="2">
    <source>
        <dbReference type="ARBA" id="ARBA00022737"/>
    </source>
</evidence>
<dbReference type="RefSeq" id="XP_055869403.1">
    <property type="nucleotide sequence ID" value="XM_056013428.1"/>
</dbReference>
<keyword evidence="5" id="KW-0675">Receptor</keyword>
<comment type="caution">
    <text evidence="7">Lacks conserved residue(s) required for the propagation of feature annotation.</text>
</comment>
<feature type="domain" description="TNFR-Cys" evidence="9">
    <location>
        <begin position="117"/>
        <end position="160"/>
    </location>
</feature>
<dbReference type="Pfam" id="PF00020">
    <property type="entry name" value="TNFR_c6"/>
    <property type="match status" value="2"/>
</dbReference>
<dbReference type="AlphaFoldDB" id="A0A9W2Z380"/>
<keyword evidence="8" id="KW-0812">Transmembrane</keyword>
<accession>A0A9W2Z380</accession>
<dbReference type="Proteomes" id="UP001165740">
    <property type="component" value="Chromosome 16"/>
</dbReference>
<dbReference type="PANTHER" id="PTHR46330">
    <property type="entry name" value="TUMOR NECROSIS FACTOR RECEPTOR SUPERFAMILY MEMBER 10B"/>
    <property type="match status" value="1"/>
</dbReference>
<dbReference type="GO" id="GO:0016020">
    <property type="term" value="C:membrane"/>
    <property type="evidence" value="ECO:0007669"/>
    <property type="project" value="UniProtKB-SubCell"/>
</dbReference>
<keyword evidence="4 7" id="KW-1015">Disulfide bond</keyword>
<name>A0A9W2Z380_BIOGL</name>
<dbReference type="OrthoDB" id="10031141at2759"/>
<gene>
    <name evidence="11" type="primary">LOC106073007</name>
</gene>
<dbReference type="InterPro" id="IPR001368">
    <property type="entry name" value="TNFR/NGFR_Cys_rich_reg"/>
</dbReference>
<evidence type="ECO:0000256" key="6">
    <source>
        <dbReference type="ARBA" id="ARBA00023180"/>
    </source>
</evidence>
<evidence type="ECO:0000256" key="8">
    <source>
        <dbReference type="SAM" id="Phobius"/>
    </source>
</evidence>
<protein>
    <submittedName>
        <fullName evidence="11">Tumor necrosis factor receptor superfamily member 26-like</fullName>
    </submittedName>
</protein>
<evidence type="ECO:0000259" key="9">
    <source>
        <dbReference type="PROSITE" id="PS50050"/>
    </source>
</evidence>
<feature type="disulfide bond" evidence="7">
    <location>
        <begin position="142"/>
        <end position="160"/>
    </location>
</feature>